<keyword evidence="3" id="KW-1185">Reference proteome</keyword>
<reference evidence="2 3" key="1">
    <citation type="submission" date="2023-12" db="EMBL/GenBank/DDBJ databases">
        <title>Amycolatopsis sp. V23-08.</title>
        <authorList>
            <person name="Somphong A."/>
        </authorList>
    </citation>
    <scope>NUCLEOTIDE SEQUENCE [LARGE SCALE GENOMIC DNA]</scope>
    <source>
        <strain evidence="2 3">V23-08</strain>
    </source>
</reference>
<dbReference type="RefSeq" id="WP_323334332.1">
    <property type="nucleotide sequence ID" value="NZ_JAYFSI010000013.1"/>
</dbReference>
<dbReference type="Proteomes" id="UP001304298">
    <property type="component" value="Unassembled WGS sequence"/>
</dbReference>
<feature type="transmembrane region" description="Helical" evidence="1">
    <location>
        <begin position="146"/>
        <end position="165"/>
    </location>
</feature>
<dbReference type="EMBL" id="JAYFSI010000013">
    <property type="protein sequence ID" value="MEA5365639.1"/>
    <property type="molecule type" value="Genomic_DNA"/>
</dbReference>
<sequence length="174" mass="17986">MRLLLATLGVIGLLALFVAGGTGVVLGIVEQAEAGNVYDVGFAKDGDSCSGSGVYFAEFDGAPLACGPVAGRPLSVHPVFPGFSPEQNTAVEDLAHELGGDGPGLTADDEQRIQDEVDRIAASLPEGSRPRHGRAVLFDSWWGADLAWSSGAVGLAAGAGFFLVIRRLWLEPPA</sequence>
<organism evidence="2 3">
    <name type="scientific">Amycolatopsis heterodermiae</name>
    <dbReference type="NCBI Taxonomy" id="3110235"/>
    <lineage>
        <taxon>Bacteria</taxon>
        <taxon>Bacillati</taxon>
        <taxon>Actinomycetota</taxon>
        <taxon>Actinomycetes</taxon>
        <taxon>Pseudonocardiales</taxon>
        <taxon>Pseudonocardiaceae</taxon>
        <taxon>Amycolatopsis</taxon>
    </lineage>
</organism>
<evidence type="ECO:0008006" key="4">
    <source>
        <dbReference type="Google" id="ProtNLM"/>
    </source>
</evidence>
<evidence type="ECO:0000313" key="2">
    <source>
        <dbReference type="EMBL" id="MEA5365639.1"/>
    </source>
</evidence>
<keyword evidence="1" id="KW-1133">Transmembrane helix</keyword>
<gene>
    <name evidence="2" type="ORF">VA596_39355</name>
</gene>
<keyword evidence="1" id="KW-0472">Membrane</keyword>
<comment type="caution">
    <text evidence="2">The sequence shown here is derived from an EMBL/GenBank/DDBJ whole genome shotgun (WGS) entry which is preliminary data.</text>
</comment>
<name>A0ABU5RIT5_9PSEU</name>
<protein>
    <recommendedName>
        <fullName evidence="4">Secreted protein</fullName>
    </recommendedName>
</protein>
<accession>A0ABU5RIT5</accession>
<proteinExistence type="predicted"/>
<evidence type="ECO:0000313" key="3">
    <source>
        <dbReference type="Proteomes" id="UP001304298"/>
    </source>
</evidence>
<evidence type="ECO:0000256" key="1">
    <source>
        <dbReference type="SAM" id="Phobius"/>
    </source>
</evidence>
<keyword evidence="1" id="KW-0812">Transmembrane</keyword>